<dbReference type="SMART" id="SM00291">
    <property type="entry name" value="ZnF_ZZ"/>
    <property type="match status" value="1"/>
</dbReference>
<dbReference type="PROSITE" id="PS50950">
    <property type="entry name" value="ZF_THAP"/>
    <property type="match status" value="1"/>
</dbReference>
<dbReference type="InterPro" id="IPR006612">
    <property type="entry name" value="THAP_Znf"/>
</dbReference>
<dbReference type="EMBL" id="GDQN01006988">
    <property type="protein sequence ID" value="JAT84066.1"/>
    <property type="molecule type" value="Transcribed_RNA"/>
</dbReference>
<dbReference type="InterPro" id="IPR052260">
    <property type="entry name" value="Autophagy_Rcpt_SigReg"/>
</dbReference>
<dbReference type="InterPro" id="IPR043145">
    <property type="entry name" value="Znf_ZZ_sf"/>
</dbReference>
<keyword evidence="3" id="KW-0862">Zinc</keyword>
<feature type="domain" description="THAP-type" evidence="9">
    <location>
        <begin position="1"/>
        <end position="82"/>
    </location>
</feature>
<evidence type="ECO:0000256" key="5">
    <source>
        <dbReference type="PROSITE-ProRule" id="PRU00228"/>
    </source>
</evidence>
<sequence length="411" mass="46523">MVNYCCVQGCGRNSRLNKHLNFYSLPKERHRQVQWLKAAGREELLEKDQAKLSVSHRFCSRHFTPASVKNRHLCPDAVPSLCLPGSWCKEEESEDDQPTHTDIVCNSCARAVVGFRYKCVSCRDYDLCQKCEMLEAHPQHYMLRIPRPVKFKFADKLTKKWKRLFNAEHVTPAMLDADEAVMSGSDSDDEPITKYAKNYDSGIDLSEDVKEKIRKEVKRVMQLKPEDKTPKNTIKKKKEQTKRLSQETEQVTPNKKLKYEEIAEVNRFPGPSAPEVVFADVNEIKDGQIMVELKPEFRGSVPGPSVSRVGPALPRVTQADIPEVPIVGTISTMSHVSIPTENNLYNMALVNNMPGMSTEETVGNVTVPTVGQVTPGSGDQPVMHVKLSDDFTELMIEVTSNNKKTYYKYTE</sequence>
<dbReference type="SMART" id="SM00980">
    <property type="entry name" value="THAP"/>
    <property type="match status" value="1"/>
</dbReference>
<evidence type="ECO:0000256" key="2">
    <source>
        <dbReference type="ARBA" id="ARBA00022771"/>
    </source>
</evidence>
<evidence type="ECO:0008006" key="12">
    <source>
        <dbReference type="Google" id="ProtNLM"/>
    </source>
</evidence>
<dbReference type="GO" id="GO:0008270">
    <property type="term" value="F:zinc ion binding"/>
    <property type="evidence" value="ECO:0007669"/>
    <property type="project" value="UniProtKB-KW"/>
</dbReference>
<accession>A0A1E1WVF3</accession>
<dbReference type="EMBL" id="GDQN01000293">
    <property type="protein sequence ID" value="JAT90761.1"/>
    <property type="molecule type" value="Transcribed_RNA"/>
</dbReference>
<dbReference type="AlphaFoldDB" id="A0A1E1WVF3"/>
<dbReference type="Pfam" id="PF00569">
    <property type="entry name" value="ZZ"/>
    <property type="match status" value="1"/>
</dbReference>
<keyword evidence="4 6" id="KW-0238">DNA-binding</keyword>
<keyword evidence="1" id="KW-0479">Metal-binding</keyword>
<reference evidence="11" key="1">
    <citation type="submission" date="2015-09" db="EMBL/GenBank/DDBJ databases">
        <title>De novo assembly of Pectinophora gossypiella (Pink Bollworm) gut transcriptome.</title>
        <authorList>
            <person name="Tassone E.E."/>
        </authorList>
    </citation>
    <scope>NUCLEOTIDE SEQUENCE</scope>
</reference>
<evidence type="ECO:0000256" key="7">
    <source>
        <dbReference type="SAM" id="MobiDB-lite"/>
    </source>
</evidence>
<evidence type="ECO:0000256" key="6">
    <source>
        <dbReference type="PROSITE-ProRule" id="PRU00309"/>
    </source>
</evidence>
<dbReference type="SUPFAM" id="SSF57850">
    <property type="entry name" value="RING/U-box"/>
    <property type="match status" value="1"/>
</dbReference>
<dbReference type="InterPro" id="IPR000433">
    <property type="entry name" value="Znf_ZZ"/>
</dbReference>
<evidence type="ECO:0000256" key="3">
    <source>
        <dbReference type="ARBA" id="ARBA00022833"/>
    </source>
</evidence>
<evidence type="ECO:0000313" key="10">
    <source>
        <dbReference type="EMBL" id="JAT84066.1"/>
    </source>
</evidence>
<evidence type="ECO:0000256" key="4">
    <source>
        <dbReference type="ARBA" id="ARBA00023125"/>
    </source>
</evidence>
<protein>
    <recommendedName>
        <fullName evidence="12">ZZ-type domain-containing protein</fullName>
    </recommendedName>
</protein>
<gene>
    <name evidence="10" type="ORF">g.6404</name>
    <name evidence="11" type="ORF">g.6406</name>
</gene>
<dbReference type="PROSITE" id="PS50135">
    <property type="entry name" value="ZF_ZZ_2"/>
    <property type="match status" value="1"/>
</dbReference>
<name>A0A1E1WVF3_PECGO</name>
<evidence type="ECO:0000313" key="11">
    <source>
        <dbReference type="EMBL" id="JAT90761.1"/>
    </source>
</evidence>
<dbReference type="OrthoDB" id="2122982at2759"/>
<dbReference type="CDD" id="cd02340">
    <property type="entry name" value="ZZ_NBR1_like"/>
    <property type="match status" value="1"/>
</dbReference>
<dbReference type="PANTHER" id="PTHR15090">
    <property type="entry name" value="SEQUESTOSOME 1-RELATED"/>
    <property type="match status" value="1"/>
</dbReference>
<dbReference type="SMART" id="SM00692">
    <property type="entry name" value="DM3"/>
    <property type="match status" value="1"/>
</dbReference>
<evidence type="ECO:0000259" key="8">
    <source>
        <dbReference type="PROSITE" id="PS50135"/>
    </source>
</evidence>
<evidence type="ECO:0000259" key="9">
    <source>
        <dbReference type="PROSITE" id="PS50950"/>
    </source>
</evidence>
<organism evidence="11">
    <name type="scientific">Pectinophora gossypiella</name>
    <name type="common">Cotton pink bollworm</name>
    <name type="synonym">Depressaria gossypiella</name>
    <dbReference type="NCBI Taxonomy" id="13191"/>
    <lineage>
        <taxon>Eukaryota</taxon>
        <taxon>Metazoa</taxon>
        <taxon>Ecdysozoa</taxon>
        <taxon>Arthropoda</taxon>
        <taxon>Hexapoda</taxon>
        <taxon>Insecta</taxon>
        <taxon>Pterygota</taxon>
        <taxon>Neoptera</taxon>
        <taxon>Endopterygota</taxon>
        <taxon>Lepidoptera</taxon>
        <taxon>Glossata</taxon>
        <taxon>Ditrysia</taxon>
        <taxon>Gelechioidea</taxon>
        <taxon>Gelechiidae</taxon>
        <taxon>Apatetrinae</taxon>
        <taxon>Pectinophora</taxon>
    </lineage>
</organism>
<dbReference type="GO" id="GO:0003677">
    <property type="term" value="F:DNA binding"/>
    <property type="evidence" value="ECO:0007669"/>
    <property type="project" value="UniProtKB-UniRule"/>
</dbReference>
<dbReference type="Pfam" id="PF05485">
    <property type="entry name" value="THAP"/>
    <property type="match status" value="1"/>
</dbReference>
<keyword evidence="2 5" id="KW-0863">Zinc-finger</keyword>
<feature type="domain" description="ZZ-type" evidence="8">
    <location>
        <begin position="100"/>
        <end position="150"/>
    </location>
</feature>
<dbReference type="SUPFAM" id="SSF57716">
    <property type="entry name" value="Glucocorticoid receptor-like (DNA-binding domain)"/>
    <property type="match status" value="1"/>
</dbReference>
<dbReference type="PROSITE" id="PS01357">
    <property type="entry name" value="ZF_ZZ_1"/>
    <property type="match status" value="1"/>
</dbReference>
<evidence type="ECO:0000256" key="1">
    <source>
        <dbReference type="ARBA" id="ARBA00022723"/>
    </source>
</evidence>
<proteinExistence type="predicted"/>
<feature type="region of interest" description="Disordered" evidence="7">
    <location>
        <begin position="226"/>
        <end position="251"/>
    </location>
</feature>
<dbReference type="Gene3D" id="3.30.60.90">
    <property type="match status" value="1"/>
</dbReference>